<gene>
    <name evidence="2" type="primary">grxB</name>
    <name evidence="2" type="ORF">NCTC5908_02295</name>
</gene>
<dbReference type="InterPro" id="IPR036249">
    <property type="entry name" value="Thioredoxin-like_sf"/>
</dbReference>
<dbReference type="SFLD" id="SFLDG01183">
    <property type="entry name" value="Grx2-like"/>
    <property type="match status" value="1"/>
</dbReference>
<dbReference type="NCBIfam" id="NF007702">
    <property type="entry name" value="PRK10387.1"/>
    <property type="match status" value="1"/>
</dbReference>
<dbReference type="AlphaFoldDB" id="A0A336N7X0"/>
<dbReference type="Pfam" id="PF04399">
    <property type="entry name" value="Glutaredoxin2_C"/>
    <property type="match status" value="1"/>
</dbReference>
<dbReference type="Pfam" id="PF13417">
    <property type="entry name" value="GST_N_3"/>
    <property type="match status" value="1"/>
</dbReference>
<dbReference type="SUPFAM" id="SSF47616">
    <property type="entry name" value="GST C-terminal domain-like"/>
    <property type="match status" value="1"/>
</dbReference>
<protein>
    <submittedName>
        <fullName evidence="2">Glutaredoxin-2</fullName>
    </submittedName>
</protein>
<organism evidence="2 3">
    <name type="scientific">Aggregatibacter aphrophilus</name>
    <name type="common">Haemophilus aphrophilus</name>
    <dbReference type="NCBI Taxonomy" id="732"/>
    <lineage>
        <taxon>Bacteria</taxon>
        <taxon>Pseudomonadati</taxon>
        <taxon>Pseudomonadota</taxon>
        <taxon>Gammaproteobacteria</taxon>
        <taxon>Pasteurellales</taxon>
        <taxon>Pasteurellaceae</taxon>
        <taxon>Aggregatibacter</taxon>
    </lineage>
</organism>
<dbReference type="Proteomes" id="UP000253728">
    <property type="component" value="Unassembled WGS sequence"/>
</dbReference>
<dbReference type="PROSITE" id="PS00195">
    <property type="entry name" value="GLUTAREDOXIN_1"/>
    <property type="match status" value="1"/>
</dbReference>
<dbReference type="InterPro" id="IPR004045">
    <property type="entry name" value="Glutathione_S-Trfase_N"/>
</dbReference>
<dbReference type="InterPro" id="IPR011767">
    <property type="entry name" value="GLR_AS"/>
</dbReference>
<dbReference type="InterPro" id="IPR007494">
    <property type="entry name" value="Glutaredoxin2_C"/>
</dbReference>
<dbReference type="SUPFAM" id="SSF52833">
    <property type="entry name" value="Thioredoxin-like"/>
    <property type="match status" value="1"/>
</dbReference>
<accession>A0A336N7X0</accession>
<sequence length="215" mass="24464">MKLYVYDHCPFCVRARMIFGLKKVPVDLVTILNDDVETPTKLIGQKIVPILVKENGEAMPESLDIVRYIDAHYGEKVLSEKVRPQIEDWLKQVGSYHNHLVLPRFTRLGLLEYATQSAVNYFTENKEKSIGNFADNLANTDTYLARLAPDLAQLSDLIQSDTALNGNLSLEDILVFPILRNLTCVKGIHFPPKVKNYVETMSRLSNVPLYWDKAI</sequence>
<dbReference type="RefSeq" id="WP_005702772.1">
    <property type="nucleotide sequence ID" value="NZ_MAQF01000006.1"/>
</dbReference>
<feature type="domain" description="GST N-terminal" evidence="1">
    <location>
        <begin position="1"/>
        <end position="77"/>
    </location>
</feature>
<name>A0A336N7X0_AGGAP</name>
<dbReference type="InterPro" id="IPR011901">
    <property type="entry name" value="Grx2"/>
</dbReference>
<reference evidence="2 3" key="1">
    <citation type="submission" date="2018-06" db="EMBL/GenBank/DDBJ databases">
        <authorList>
            <consortium name="Pathogen Informatics"/>
            <person name="Doyle S."/>
        </authorList>
    </citation>
    <scope>NUCLEOTIDE SEQUENCE [LARGE SCALE GENOMIC DNA]</scope>
    <source>
        <strain evidence="2 3">NCTC5908</strain>
    </source>
</reference>
<evidence type="ECO:0000259" key="1">
    <source>
        <dbReference type="PROSITE" id="PS50404"/>
    </source>
</evidence>
<evidence type="ECO:0000313" key="3">
    <source>
        <dbReference type="Proteomes" id="UP000253728"/>
    </source>
</evidence>
<evidence type="ECO:0000313" key="2">
    <source>
        <dbReference type="EMBL" id="SSZ30465.1"/>
    </source>
</evidence>
<dbReference type="CDD" id="cd03037">
    <property type="entry name" value="GST_N_GRX2"/>
    <property type="match status" value="1"/>
</dbReference>
<dbReference type="InterPro" id="IPR040079">
    <property type="entry name" value="Glutathione_S-Trfase"/>
</dbReference>
<dbReference type="NCBIfam" id="TIGR02182">
    <property type="entry name" value="GRXB"/>
    <property type="match status" value="1"/>
</dbReference>
<dbReference type="SFLD" id="SFLDG01204">
    <property type="entry name" value="Grx2-like.1"/>
    <property type="match status" value="1"/>
</dbReference>
<dbReference type="PROSITE" id="PS50404">
    <property type="entry name" value="GST_NTER"/>
    <property type="match status" value="1"/>
</dbReference>
<dbReference type="SFLD" id="SFLDS00019">
    <property type="entry name" value="Glutathione_Transferase_(cytos"/>
    <property type="match status" value="1"/>
</dbReference>
<dbReference type="PROSITE" id="PS51354">
    <property type="entry name" value="GLUTAREDOXIN_2"/>
    <property type="match status" value="1"/>
</dbReference>
<dbReference type="Gene3D" id="1.20.1050.10">
    <property type="match status" value="1"/>
</dbReference>
<dbReference type="Gene3D" id="3.40.30.10">
    <property type="entry name" value="Glutaredoxin"/>
    <property type="match status" value="1"/>
</dbReference>
<dbReference type="EMBL" id="UFSP01000004">
    <property type="protein sequence ID" value="SSZ30465.1"/>
    <property type="molecule type" value="Genomic_DNA"/>
</dbReference>
<dbReference type="InterPro" id="IPR036282">
    <property type="entry name" value="Glutathione-S-Trfase_C_sf"/>
</dbReference>
<dbReference type="GeneID" id="49635163"/>
<dbReference type="STRING" id="732.ADJ80_05910"/>
<dbReference type="GO" id="GO:0005829">
    <property type="term" value="C:cytosol"/>
    <property type="evidence" value="ECO:0007669"/>
    <property type="project" value="InterPro"/>
</dbReference>
<dbReference type="SMR" id="A0A336N7X0"/>
<dbReference type="CDD" id="cd03199">
    <property type="entry name" value="GST_C_GRX2"/>
    <property type="match status" value="1"/>
</dbReference>
<proteinExistence type="predicted"/>